<dbReference type="eggNOG" id="COG0456">
    <property type="taxonomic scope" value="Bacteria"/>
</dbReference>
<dbReference type="KEGG" id="tol:TOL_0850"/>
<evidence type="ECO:0000313" key="3">
    <source>
        <dbReference type="Proteomes" id="UP000011866"/>
    </source>
</evidence>
<gene>
    <name evidence="2" type="ORF">TOL_0850</name>
</gene>
<feature type="domain" description="N-acetyltransferase" evidence="1">
    <location>
        <begin position="53"/>
        <end position="197"/>
    </location>
</feature>
<protein>
    <submittedName>
        <fullName evidence="2">Acetyltransferase, GNAT family</fullName>
    </submittedName>
</protein>
<dbReference type="InterPro" id="IPR000182">
    <property type="entry name" value="GNAT_dom"/>
</dbReference>
<dbReference type="AlphaFoldDB" id="M5DQ38"/>
<dbReference type="InterPro" id="IPR052523">
    <property type="entry name" value="Trichothecene_AcTrans"/>
</dbReference>
<name>M5DQ38_9GAMM</name>
<organism evidence="2 3">
    <name type="scientific">Thalassolituus oleivorans MIL-1</name>
    <dbReference type="NCBI Taxonomy" id="1298593"/>
    <lineage>
        <taxon>Bacteria</taxon>
        <taxon>Pseudomonadati</taxon>
        <taxon>Pseudomonadota</taxon>
        <taxon>Gammaproteobacteria</taxon>
        <taxon>Oceanospirillales</taxon>
        <taxon>Oceanospirillaceae</taxon>
        <taxon>Thalassolituus</taxon>
    </lineage>
</organism>
<proteinExistence type="predicted"/>
<dbReference type="EMBL" id="HF680312">
    <property type="protein sequence ID" value="CCU71287.1"/>
    <property type="molecule type" value="Genomic_DNA"/>
</dbReference>
<dbReference type="InterPro" id="IPR016181">
    <property type="entry name" value="Acyl_CoA_acyltransferase"/>
</dbReference>
<dbReference type="GeneID" id="79175799"/>
<dbReference type="STRING" id="187493.CN03_13870"/>
<keyword evidence="3" id="KW-1185">Reference proteome</keyword>
<dbReference type="Gene3D" id="3.40.630.30">
    <property type="match status" value="1"/>
</dbReference>
<accession>M5DQ38</accession>
<dbReference type="GO" id="GO:0016747">
    <property type="term" value="F:acyltransferase activity, transferring groups other than amino-acyl groups"/>
    <property type="evidence" value="ECO:0007669"/>
    <property type="project" value="InterPro"/>
</dbReference>
<dbReference type="Pfam" id="PF13508">
    <property type="entry name" value="Acetyltransf_7"/>
    <property type="match status" value="1"/>
</dbReference>
<keyword evidence="2" id="KW-0808">Transferase</keyword>
<evidence type="ECO:0000259" key="1">
    <source>
        <dbReference type="PROSITE" id="PS51186"/>
    </source>
</evidence>
<dbReference type="RefSeq" id="WP_015486024.1">
    <property type="nucleotide sequence ID" value="NC_020888.1"/>
</dbReference>
<dbReference type="PANTHER" id="PTHR42791">
    <property type="entry name" value="GNAT FAMILY ACETYLTRANSFERASE"/>
    <property type="match status" value="1"/>
</dbReference>
<dbReference type="PROSITE" id="PS51186">
    <property type="entry name" value="GNAT"/>
    <property type="match status" value="1"/>
</dbReference>
<dbReference type="SUPFAM" id="SSF55729">
    <property type="entry name" value="Acyl-CoA N-acyltransferases (Nat)"/>
    <property type="match status" value="1"/>
</dbReference>
<reference evidence="2 3" key="1">
    <citation type="journal article" date="2013" name="Genome Announc.">
        <title>Genome Sequence of Thalassolituus oleivorans MIL-1 (DSM 14913T).</title>
        <authorList>
            <person name="Golyshin P.N."/>
            <person name="Werner J."/>
            <person name="Chernikova T.N."/>
            <person name="Tran H."/>
            <person name="Ferrer M."/>
            <person name="Yakimov M.M."/>
            <person name="Teeling H."/>
            <person name="Golyshina O.V."/>
        </authorList>
    </citation>
    <scope>NUCLEOTIDE SEQUENCE [LARGE SCALE GENOMIC DNA]</scope>
    <source>
        <strain evidence="2 3">MIL-1</strain>
    </source>
</reference>
<dbReference type="HOGENOM" id="CLU_060131_7_2_6"/>
<evidence type="ECO:0000313" key="2">
    <source>
        <dbReference type="EMBL" id="CCU71287.1"/>
    </source>
</evidence>
<dbReference type="Proteomes" id="UP000011866">
    <property type="component" value="Chromosome"/>
</dbReference>
<sequence length="199" mass="22579">MTAPIDDVATTLAQAFAHDPLMCSFFPYEQNSSALSYYTFRFLISHSLANGEVTLAHANDQIVGAALWLASENAERTLMDEIRHGGIAMLNKQGVKAILRQIRASAQMQQLHQTLMHAPHYYLSILGLTKEVRGQGLATQLITPMLERADYEKKPCYLDTHNEANINLYRHYGFEVVHEGVMKGLKVRHWVMIRQPRNN</sequence>
<dbReference type="PANTHER" id="PTHR42791:SF1">
    <property type="entry name" value="N-ACETYLTRANSFERASE DOMAIN-CONTAINING PROTEIN"/>
    <property type="match status" value="1"/>
</dbReference>